<feature type="compositionally biased region" description="Polar residues" evidence="4">
    <location>
        <begin position="1019"/>
        <end position="1033"/>
    </location>
</feature>
<accession>A0A0Q3I9F7</accession>
<dbReference type="GO" id="GO:0017148">
    <property type="term" value="P:negative regulation of translation"/>
    <property type="evidence" value="ECO:0007669"/>
    <property type="project" value="UniProtKB-KW"/>
</dbReference>
<dbReference type="PROSITE" id="PS50082">
    <property type="entry name" value="WD_REPEATS_2"/>
    <property type="match status" value="3"/>
</dbReference>
<dbReference type="InterPro" id="IPR046533">
    <property type="entry name" value="DUF6598"/>
</dbReference>
<evidence type="ECO:0000259" key="5">
    <source>
        <dbReference type="Pfam" id="PF20241"/>
    </source>
</evidence>
<dbReference type="InParanoid" id="A0A0Q3I9F7"/>
<organism evidence="6">
    <name type="scientific">Brachypodium distachyon</name>
    <name type="common">Purple false brome</name>
    <name type="synonym">Trachynia distachya</name>
    <dbReference type="NCBI Taxonomy" id="15368"/>
    <lineage>
        <taxon>Eukaryota</taxon>
        <taxon>Viridiplantae</taxon>
        <taxon>Streptophyta</taxon>
        <taxon>Embryophyta</taxon>
        <taxon>Tracheophyta</taxon>
        <taxon>Spermatophyta</taxon>
        <taxon>Magnoliopsida</taxon>
        <taxon>Liliopsida</taxon>
        <taxon>Poales</taxon>
        <taxon>Poaceae</taxon>
        <taxon>BOP clade</taxon>
        <taxon>Pooideae</taxon>
        <taxon>Stipodae</taxon>
        <taxon>Brachypodieae</taxon>
        <taxon>Brachypodium</taxon>
    </lineage>
</organism>
<reference evidence="6" key="2">
    <citation type="submission" date="2017-06" db="EMBL/GenBank/DDBJ databases">
        <title>WGS assembly of Brachypodium distachyon.</title>
        <authorList>
            <consortium name="The International Brachypodium Initiative"/>
            <person name="Lucas S."/>
            <person name="Harmon-Smith M."/>
            <person name="Lail K."/>
            <person name="Tice H."/>
            <person name="Grimwood J."/>
            <person name="Bruce D."/>
            <person name="Barry K."/>
            <person name="Shu S."/>
            <person name="Lindquist E."/>
            <person name="Wang M."/>
            <person name="Pitluck S."/>
            <person name="Vogel J.P."/>
            <person name="Garvin D.F."/>
            <person name="Mockler T.C."/>
            <person name="Schmutz J."/>
            <person name="Rokhsar D."/>
            <person name="Bevan M.W."/>
        </authorList>
    </citation>
    <scope>NUCLEOTIDE SEQUENCE</scope>
    <source>
        <strain evidence="6">Bd21</strain>
    </source>
</reference>
<dbReference type="InterPro" id="IPR015943">
    <property type="entry name" value="WD40/YVTN_repeat-like_dom_sf"/>
</dbReference>
<feature type="repeat" description="WD" evidence="2">
    <location>
        <begin position="1479"/>
        <end position="1504"/>
    </location>
</feature>
<feature type="region of interest" description="Disordered" evidence="4">
    <location>
        <begin position="187"/>
        <end position="233"/>
    </location>
</feature>
<dbReference type="Gene3D" id="2.130.10.10">
    <property type="entry name" value="YVTN repeat-like/Quinoprotein amine dehydrogenase"/>
    <property type="match status" value="1"/>
</dbReference>
<protein>
    <recommendedName>
        <fullName evidence="1">rRNA N-glycosidase</fullName>
    </recommendedName>
</protein>
<dbReference type="Gramene" id="KQK02443">
    <property type="protein sequence ID" value="KQK02443"/>
    <property type="gene ID" value="BRADI_2g01476v3"/>
</dbReference>
<feature type="region of interest" description="Disordered" evidence="4">
    <location>
        <begin position="336"/>
        <end position="448"/>
    </location>
</feature>
<evidence type="ECO:0000256" key="3">
    <source>
        <dbReference type="RuleBase" id="RU004915"/>
    </source>
</evidence>
<feature type="region of interest" description="Disordered" evidence="4">
    <location>
        <begin position="805"/>
        <end position="840"/>
    </location>
</feature>
<feature type="compositionally biased region" description="Basic and acidic residues" evidence="4">
    <location>
        <begin position="435"/>
        <end position="448"/>
    </location>
</feature>
<dbReference type="GO" id="GO:0090729">
    <property type="term" value="F:toxin activity"/>
    <property type="evidence" value="ECO:0007669"/>
    <property type="project" value="UniProtKB-KW"/>
</dbReference>
<dbReference type="PANTHER" id="PTHR33453:SF40">
    <property type="entry name" value="RRNA N-GLYCOSYLASE"/>
    <property type="match status" value="1"/>
</dbReference>
<proteinExistence type="inferred from homology"/>
<dbReference type="SUPFAM" id="SSF50978">
    <property type="entry name" value="WD40 repeat-like"/>
    <property type="match status" value="1"/>
</dbReference>
<keyword evidence="8" id="KW-1185">Reference proteome</keyword>
<dbReference type="Pfam" id="PF20241">
    <property type="entry name" value="DUF6598"/>
    <property type="match status" value="1"/>
</dbReference>
<evidence type="ECO:0000313" key="8">
    <source>
        <dbReference type="Proteomes" id="UP000008810"/>
    </source>
</evidence>
<dbReference type="Gene3D" id="4.10.470.10">
    <property type="entry name" value="Ricin (A Subunit), domain 2"/>
    <property type="match status" value="1"/>
</dbReference>
<dbReference type="PROSITE" id="PS50294">
    <property type="entry name" value="WD_REPEATS_REGION"/>
    <property type="match status" value="2"/>
</dbReference>
<feature type="compositionally biased region" description="Basic and acidic residues" evidence="4">
    <location>
        <begin position="349"/>
        <end position="368"/>
    </location>
</feature>
<dbReference type="Gene3D" id="3.40.420.10">
    <property type="entry name" value="Ricin (A subunit), domain 1"/>
    <property type="match status" value="1"/>
</dbReference>
<keyword evidence="3" id="KW-0378">Hydrolase</keyword>
<feature type="compositionally biased region" description="Basic and acidic residues" evidence="4">
    <location>
        <begin position="990"/>
        <end position="1007"/>
    </location>
</feature>
<dbReference type="STRING" id="15368.A0A0Q3I9F7"/>
<dbReference type="GO" id="GO:0006952">
    <property type="term" value="P:defense response"/>
    <property type="evidence" value="ECO:0007669"/>
    <property type="project" value="UniProtKB-KW"/>
</dbReference>
<dbReference type="InterPro" id="IPR016139">
    <property type="entry name" value="Ribosome_inactivat_prot_sub2"/>
</dbReference>
<reference evidence="7" key="3">
    <citation type="submission" date="2018-08" db="UniProtKB">
        <authorList>
            <consortium name="EnsemblPlants"/>
        </authorList>
    </citation>
    <scope>IDENTIFICATION</scope>
    <source>
        <strain evidence="7">cv. Bd21</strain>
    </source>
</reference>
<keyword evidence="3" id="KW-0652">Protein synthesis inhibitor</keyword>
<dbReference type="Pfam" id="PF00400">
    <property type="entry name" value="WD40"/>
    <property type="match status" value="3"/>
</dbReference>
<name>A0A0Q3I9F7_BRADI</name>
<evidence type="ECO:0000256" key="2">
    <source>
        <dbReference type="PROSITE-ProRule" id="PRU00221"/>
    </source>
</evidence>
<dbReference type="Proteomes" id="UP000008810">
    <property type="component" value="Chromosome 2"/>
</dbReference>
<feature type="region of interest" description="Disordered" evidence="4">
    <location>
        <begin position="140"/>
        <end position="167"/>
    </location>
</feature>
<feature type="repeat" description="WD" evidence="2">
    <location>
        <begin position="1520"/>
        <end position="1563"/>
    </location>
</feature>
<dbReference type="InterPro" id="IPR001574">
    <property type="entry name" value="Ribosome_inactivat_prot"/>
</dbReference>
<dbReference type="InterPro" id="IPR013783">
    <property type="entry name" value="Ig-like_fold"/>
</dbReference>
<feature type="compositionally biased region" description="Polar residues" evidence="4">
    <location>
        <begin position="403"/>
        <end position="426"/>
    </location>
</feature>
<dbReference type="SMART" id="SM00320">
    <property type="entry name" value="WD40"/>
    <property type="match status" value="6"/>
</dbReference>
<feature type="region of interest" description="Disordered" evidence="4">
    <location>
        <begin position="990"/>
        <end position="1036"/>
    </location>
</feature>
<reference evidence="6 7" key="1">
    <citation type="journal article" date="2010" name="Nature">
        <title>Genome sequencing and analysis of the model grass Brachypodium distachyon.</title>
        <authorList>
            <consortium name="International Brachypodium Initiative"/>
        </authorList>
    </citation>
    <scope>NUCLEOTIDE SEQUENCE [LARGE SCALE GENOMIC DNA]</scope>
    <source>
        <strain evidence="6 7">Bd21</strain>
    </source>
</reference>
<dbReference type="InterPro" id="IPR001680">
    <property type="entry name" value="WD40_rpt"/>
</dbReference>
<gene>
    <name evidence="6" type="ORF">BRADI_2g01476v3</name>
</gene>
<dbReference type="PANTHER" id="PTHR33453">
    <property type="match status" value="1"/>
</dbReference>
<comment type="catalytic activity">
    <reaction evidence="3">
        <text>Endohydrolysis of the N-glycosidic bond at one specific adenosine on the 28S rRNA.</text>
        <dbReference type="EC" id="3.2.2.22"/>
    </reaction>
</comment>
<evidence type="ECO:0000313" key="6">
    <source>
        <dbReference type="EMBL" id="KQK02443.2"/>
    </source>
</evidence>
<feature type="domain" description="DUF6598" evidence="5">
    <location>
        <begin position="452"/>
        <end position="658"/>
    </location>
</feature>
<dbReference type="InterPro" id="IPR036041">
    <property type="entry name" value="Ribosome-inact_prot_sf"/>
</dbReference>
<comment type="similarity">
    <text evidence="3">Belongs to the ribosome-inactivating protein family.</text>
</comment>
<dbReference type="SUPFAM" id="SSF56371">
    <property type="entry name" value="Ribosome inactivating proteins (RIP)"/>
    <property type="match status" value="1"/>
</dbReference>
<dbReference type="InterPro" id="IPR016138">
    <property type="entry name" value="Ribosome_inactivat_prot_sub1"/>
</dbReference>
<feature type="compositionally biased region" description="Acidic residues" evidence="4">
    <location>
        <begin position="829"/>
        <end position="840"/>
    </location>
</feature>
<keyword evidence="3" id="KW-0800">Toxin</keyword>
<dbReference type="OrthoDB" id="10261470at2759"/>
<keyword evidence="2" id="KW-0853">WD repeat</keyword>
<sequence length="1716" mass="191436">MGTPDKPDVKFSVDDGDYGEFITKLRRVLSDNPSHLSNVETFREENEAVQNHPLLPEQSGRTPKRWIYIELSLNHGEKKTTLAVRDDNVYLMAFRNKHGEWYGFADKDTVPIYQSPDSPKKTTCRLGFDFHYAELLSATKKKGRSKQNKVEVLRGTENQGASDRGVENVNPLGREIAEHAVHRLWAHGTEKKKEGECPGKSEKQKEGECPGKSEKQKEGECPGKSEKQKEGECPGKSLAKLAVMICESARMFLHMETVKSCWDSSGSGSPENDPAGRGISDLEGKYIKKWQQMSKAMLGWSEYPIGMPELRINKHADAKGVVCLVLNQGVKNQGVKNQGVKKRGSIYTEWKKENPTSGDEGHQGEDNNGHGNGGDNNRRGPQPPNNGPPTSGGNGNGPPTTSANNSGPPTSESNGNGPPTTSANNSVPPPSDDGEVQREEDQGQRKLDARSLVEVFHLRVDGDESCSVSVSRITVFDGRRGQIIYRNKPSKSGLVLTGPYRAISASGMVCVEIIDDAAKVEEDEVGIWNPYDEYVPHYDQVHTKKITKDLLLTYAVLRSAVETTVQVRVFLFGDKPVTADELGDITAHSNFFPVPEATVVLFPSAADADKVELERSPDGVTVPLSRSVVAWPLGSSLDIKVGGRTFSFQEQGPRVSFQTVLEGVGYVRVSVDDTRGYRQETNGSLPWSLRIDEIEDQTILDETGLLLIHPRRLTFKVEEYKLMPCRLHLINTSDQTAKFRCNGISELSGTVPPDSTMTYLVMPPSNDDGSLTIWISWEASPDDDINSSLRPDKARAVTLPVTVCRAHQPGTTERIPSASPGSDHSNDEEHQEEDQEEEESLMATVQIDAFLFRSTHLYGEITMHGKLASGEEKCAVLFRREIEDKVELIPSSTGSNIPLAQSDVEWPVGSPLSIKVDCFRTVCLSHHGLKLRAKVDHPFLSSKDAGEIHRKKKEIHGEGLEFCFEDHKDKVRFATVEGFGYIRVTVDDTGKYREKSPPSEKKYREKSPPSAKKYRKKPNNSLPRSSMSQIQTDTPKEKRLLAVQTITQIMGRHGLLHLTNTSDDQLVAFRCLDHFSGKSTQLFNRANRGSTWQLQGILPPDSTSTQLFNRANRGSTWQLQGILPPDSTSTYLIKLEGKPPSFKIQSCAASQEEEAEDSFCNRAENEIEDATLELDGGVSEWKPIQPGTKEEFDEFFATIFRGDSKYLYELTLKAIVSDPADGTMTSETKLKSLVTETSTDQSDLLDIYPLQLHFPFKRETFVVLCRWAPKRAVCCPLRLTNRTDDYVILRWRPCTSERYFEELGHLNGVLSPRSTCTYVVVMKKPQHKPTNMNAFSVILESCAAEKIMDANECIANQDHMHAVTTKNVSDEERTPPKVEIIMVAGHDCTITSTDLHPTEPWILASYSNGDLSIWNYQTKAIEREITDVHTNLTRSIRAAKFIAREEWAVVGCQSGRVYVVPYARREKIMTLPNHSEYPITSLAVHPNQPFVLSASADKRIRLWNWDVNREDNRWQWTRTVGGHSDYINHVMFNPHDNGNTFASASDDGTVKIWKTHDDNKSAEPIELYCTEEQQHFAYFVQGGRQYMVTGSRNGNARVWDLLSLKCIKVLEEPHSPAPYKSVVGVLFDCAPDMNPVLLTVSADEVISFLDATTYKPRYEKINFGIGHAKGFACVEVDRKRSLAITCSGGIAIMQMNEDPVKPAETGEHAVKAIRSA</sequence>
<dbReference type="Pfam" id="PF00161">
    <property type="entry name" value="RIP"/>
    <property type="match status" value="1"/>
</dbReference>
<dbReference type="GO" id="GO:0030598">
    <property type="term" value="F:rRNA N-glycosylase activity"/>
    <property type="evidence" value="ECO:0007669"/>
    <property type="project" value="UniProtKB-EC"/>
</dbReference>
<dbReference type="EMBL" id="CM000881">
    <property type="protein sequence ID" value="KQK02443.2"/>
    <property type="molecule type" value="Genomic_DNA"/>
</dbReference>
<evidence type="ECO:0000313" key="7">
    <source>
        <dbReference type="EnsemblPlants" id="KQK02443"/>
    </source>
</evidence>
<dbReference type="Gene3D" id="2.60.40.10">
    <property type="entry name" value="Immunoglobulins"/>
    <property type="match status" value="1"/>
</dbReference>
<feature type="compositionally biased region" description="Basic and acidic residues" evidence="4">
    <location>
        <begin position="188"/>
        <end position="233"/>
    </location>
</feature>
<dbReference type="InterPro" id="IPR036322">
    <property type="entry name" value="WD40_repeat_dom_sf"/>
</dbReference>
<dbReference type="ExpressionAtlas" id="A0A0Q3I9F7">
    <property type="expression patterns" value="differential"/>
</dbReference>
<evidence type="ECO:0000256" key="4">
    <source>
        <dbReference type="SAM" id="MobiDB-lite"/>
    </source>
</evidence>
<keyword evidence="3" id="KW-0611">Plant defense</keyword>
<dbReference type="EnsemblPlants" id="KQK02443">
    <property type="protein sequence ID" value="KQK02443"/>
    <property type="gene ID" value="BRADI_2g01476v3"/>
</dbReference>
<feature type="repeat" description="WD" evidence="2">
    <location>
        <begin position="1383"/>
        <end position="1424"/>
    </location>
</feature>
<evidence type="ECO:0000256" key="1">
    <source>
        <dbReference type="ARBA" id="ARBA00030788"/>
    </source>
</evidence>